<evidence type="ECO:0000313" key="1">
    <source>
        <dbReference type="EMBL" id="GIX83747.1"/>
    </source>
</evidence>
<protein>
    <submittedName>
        <fullName evidence="1">Uncharacterized protein</fullName>
    </submittedName>
</protein>
<name>A0AAV4NG36_CAEEX</name>
<accession>A0AAV4NG36</accession>
<dbReference type="EMBL" id="BPLR01020901">
    <property type="protein sequence ID" value="GIX83747.1"/>
    <property type="molecule type" value="Genomic_DNA"/>
</dbReference>
<sequence length="86" mass="9940">MRYGRLSSSRTQNHSTRCLQRGFEVTHILASQSNVVQRVTHCIRIQEEVLRTSLLENVGHSRQTHTVIIIADTDTIRRPCKNCILR</sequence>
<reference evidence="1 2" key="1">
    <citation type="submission" date="2021-06" db="EMBL/GenBank/DDBJ databases">
        <title>Caerostris extrusa draft genome.</title>
        <authorList>
            <person name="Kono N."/>
            <person name="Arakawa K."/>
        </authorList>
    </citation>
    <scope>NUCLEOTIDE SEQUENCE [LARGE SCALE GENOMIC DNA]</scope>
</reference>
<keyword evidence="2" id="KW-1185">Reference proteome</keyword>
<dbReference type="AlphaFoldDB" id="A0AAV4NG36"/>
<proteinExistence type="predicted"/>
<dbReference type="Proteomes" id="UP001054945">
    <property type="component" value="Unassembled WGS sequence"/>
</dbReference>
<comment type="caution">
    <text evidence="1">The sequence shown here is derived from an EMBL/GenBank/DDBJ whole genome shotgun (WGS) entry which is preliminary data.</text>
</comment>
<evidence type="ECO:0000313" key="2">
    <source>
        <dbReference type="Proteomes" id="UP001054945"/>
    </source>
</evidence>
<gene>
    <name evidence="1" type="ORF">CEXT_776381</name>
</gene>
<organism evidence="1 2">
    <name type="scientific">Caerostris extrusa</name>
    <name type="common">Bark spider</name>
    <name type="synonym">Caerostris bankana</name>
    <dbReference type="NCBI Taxonomy" id="172846"/>
    <lineage>
        <taxon>Eukaryota</taxon>
        <taxon>Metazoa</taxon>
        <taxon>Ecdysozoa</taxon>
        <taxon>Arthropoda</taxon>
        <taxon>Chelicerata</taxon>
        <taxon>Arachnida</taxon>
        <taxon>Araneae</taxon>
        <taxon>Araneomorphae</taxon>
        <taxon>Entelegynae</taxon>
        <taxon>Araneoidea</taxon>
        <taxon>Araneidae</taxon>
        <taxon>Caerostris</taxon>
    </lineage>
</organism>